<keyword evidence="5" id="KW-0175">Coiled coil</keyword>
<sequence length="412" mass="42843">MNLVERVQAILLKPKATWPVIEGEPDDIAGLYKNYLVYLAGVSSLAAFIGFSLIGTGMMGIHFRVPILAGLANMVVGFVLTLVMIYVLALVANALAPSFGGQKDMGKAFKLVAYGATAGLLGGVFNLLPALSMLGLLAALYSIYLLYTGVPVMMKVPEGKALGFTAVLIVCGIVASIVVMTVGSLFSGGAGMMMGGASAPAGDVSIKVPGSEVTINTAQLEEAAKKMEEASKQMEAAQAKGDSEAAGKALGEMMGAAMGSGQGGQPFAPDALQAYVPAKLAGMERTAIEARSDSAMGMTFSSVTSEFRNDAGRVEVKVQDIGAMPALMMAMGAWAQSTVSRETQDEVEKVYKKDGVAFKEEYRKDGSSAEMSMMLANGVLIEVSGDNVNIDGVRAAMNALDVKGLSGLQRQK</sequence>
<evidence type="ECO:0000313" key="8">
    <source>
        <dbReference type="EMBL" id="QBM28162.1"/>
    </source>
</evidence>
<evidence type="ECO:0000256" key="5">
    <source>
        <dbReference type="SAM" id="Coils"/>
    </source>
</evidence>
<dbReference type="EMBL" id="CP037867">
    <property type="protein sequence ID" value="QBM28162.1"/>
    <property type="molecule type" value="Genomic_DNA"/>
</dbReference>
<keyword evidence="2 6" id="KW-0812">Transmembrane</keyword>
<dbReference type="Proteomes" id="UP000293912">
    <property type="component" value="Chromosome"/>
</dbReference>
<organism evidence="8 9">
    <name type="scientific">Hydrogenophaga pseudoflava</name>
    <name type="common">Pseudomonas carboxydoflava</name>
    <dbReference type="NCBI Taxonomy" id="47421"/>
    <lineage>
        <taxon>Bacteria</taxon>
        <taxon>Pseudomonadati</taxon>
        <taxon>Pseudomonadota</taxon>
        <taxon>Betaproteobacteria</taxon>
        <taxon>Burkholderiales</taxon>
        <taxon>Comamonadaceae</taxon>
        <taxon>Hydrogenophaga</taxon>
    </lineage>
</organism>
<keyword evidence="4 6" id="KW-0472">Membrane</keyword>
<evidence type="ECO:0000256" key="3">
    <source>
        <dbReference type="ARBA" id="ARBA00022989"/>
    </source>
</evidence>
<feature type="domain" description="Yip1" evidence="7">
    <location>
        <begin position="10"/>
        <end position="177"/>
    </location>
</feature>
<evidence type="ECO:0000256" key="1">
    <source>
        <dbReference type="ARBA" id="ARBA00004141"/>
    </source>
</evidence>
<dbReference type="KEGG" id="hpse:HPF_10730"/>
<keyword evidence="9" id="KW-1185">Reference proteome</keyword>
<accession>A0A4P6WW35</accession>
<dbReference type="RefSeq" id="WP_165961684.1">
    <property type="nucleotide sequence ID" value="NZ_CP037867.1"/>
</dbReference>
<feature type="transmembrane region" description="Helical" evidence="6">
    <location>
        <begin position="67"/>
        <end position="91"/>
    </location>
</feature>
<feature type="transmembrane region" description="Helical" evidence="6">
    <location>
        <begin position="166"/>
        <end position="186"/>
    </location>
</feature>
<feature type="transmembrane region" description="Helical" evidence="6">
    <location>
        <begin position="35"/>
        <end position="55"/>
    </location>
</feature>
<evidence type="ECO:0000256" key="4">
    <source>
        <dbReference type="ARBA" id="ARBA00023136"/>
    </source>
</evidence>
<evidence type="ECO:0000256" key="2">
    <source>
        <dbReference type="ARBA" id="ARBA00022692"/>
    </source>
</evidence>
<gene>
    <name evidence="8" type="primary">yohC</name>
    <name evidence="8" type="ORF">HPF_10730</name>
</gene>
<keyword evidence="3 6" id="KW-1133">Transmembrane helix</keyword>
<name>A0A4P6WW35_HYDPS</name>
<feature type="transmembrane region" description="Helical" evidence="6">
    <location>
        <begin position="135"/>
        <end position="154"/>
    </location>
</feature>
<evidence type="ECO:0000259" key="7">
    <source>
        <dbReference type="Pfam" id="PF04893"/>
    </source>
</evidence>
<comment type="subcellular location">
    <subcellularLocation>
        <location evidence="1">Membrane</location>
        <topology evidence="1">Multi-pass membrane protein</topology>
    </subcellularLocation>
</comment>
<dbReference type="Pfam" id="PF04893">
    <property type="entry name" value="Yip1"/>
    <property type="match status" value="1"/>
</dbReference>
<dbReference type="AlphaFoldDB" id="A0A4P6WW35"/>
<feature type="coiled-coil region" evidence="5">
    <location>
        <begin position="213"/>
        <end position="240"/>
    </location>
</feature>
<feature type="transmembrane region" description="Helical" evidence="6">
    <location>
        <begin position="111"/>
        <end position="128"/>
    </location>
</feature>
<evidence type="ECO:0000313" key="9">
    <source>
        <dbReference type="Proteomes" id="UP000293912"/>
    </source>
</evidence>
<evidence type="ECO:0000256" key="6">
    <source>
        <dbReference type="SAM" id="Phobius"/>
    </source>
</evidence>
<proteinExistence type="predicted"/>
<dbReference type="GO" id="GO:0016020">
    <property type="term" value="C:membrane"/>
    <property type="evidence" value="ECO:0007669"/>
    <property type="project" value="UniProtKB-SubCell"/>
</dbReference>
<dbReference type="InterPro" id="IPR006977">
    <property type="entry name" value="Yip1_dom"/>
</dbReference>
<reference evidence="8 9" key="1">
    <citation type="submission" date="2019-03" db="EMBL/GenBank/DDBJ databases">
        <authorList>
            <person name="Sebastian G."/>
            <person name="Baumann P."/>
            <person name="Ruckert C."/>
            <person name="Kalinowski J."/>
            <person name="Nebel B."/>
            <person name="Takors R."/>
            <person name="Blombach B."/>
        </authorList>
    </citation>
    <scope>NUCLEOTIDE SEQUENCE [LARGE SCALE GENOMIC DNA]</scope>
    <source>
        <strain evidence="8 9">DSM 1084</strain>
    </source>
</reference>
<protein>
    <submittedName>
        <fullName evidence="8">Inner membrane protein YohC</fullName>
    </submittedName>
</protein>